<keyword evidence="2" id="KW-1185">Reference proteome</keyword>
<accession>A0A4D6M523</accession>
<dbReference type="Proteomes" id="UP000501690">
    <property type="component" value="Linkage Group LG6"/>
</dbReference>
<evidence type="ECO:0000313" key="1">
    <source>
        <dbReference type="EMBL" id="QCD96459.1"/>
    </source>
</evidence>
<proteinExistence type="predicted"/>
<dbReference type="EMBL" id="CP039350">
    <property type="protein sequence ID" value="QCD96459.1"/>
    <property type="molecule type" value="Genomic_DNA"/>
</dbReference>
<sequence length="239" mass="27299">MAAALVAREEVDGTVVRTTNLVQAGVVDLVRRPWWWSFSSPLVLLNSWWSWLVDARVRCCHGEDGEAWWLRRDGAGSRKWWCVVRRSLRDSDLFLAAGGARRLVECSRCCCRCGGEKMVLRELAVVENDGTLLWLCARRWNCGGVAAATDGGAGTRGEDYVKVLPWWFSSVFRRGQVRKMVAQGAVSWWWRERWRRRCCANGGKWWRCHGEARWWSENKLPWWLTEMAAAAAVEGGHGG</sequence>
<evidence type="ECO:0000313" key="2">
    <source>
        <dbReference type="Proteomes" id="UP000501690"/>
    </source>
</evidence>
<dbReference type="AlphaFoldDB" id="A0A4D6M523"/>
<gene>
    <name evidence="1" type="ORF">DEO72_LG6g1162</name>
</gene>
<protein>
    <submittedName>
        <fullName evidence="1">Uncharacterized protein</fullName>
    </submittedName>
</protein>
<reference evidence="1 2" key="1">
    <citation type="submission" date="2019-04" db="EMBL/GenBank/DDBJ databases">
        <title>An improved genome assembly and genetic linkage map for asparagus bean, Vigna unguiculata ssp. sesquipedialis.</title>
        <authorList>
            <person name="Xia Q."/>
            <person name="Zhang R."/>
            <person name="Dong Y."/>
        </authorList>
    </citation>
    <scope>NUCLEOTIDE SEQUENCE [LARGE SCALE GENOMIC DNA]</scope>
    <source>
        <tissue evidence="1">Leaf</tissue>
    </source>
</reference>
<organism evidence="1 2">
    <name type="scientific">Vigna unguiculata</name>
    <name type="common">Cowpea</name>
    <dbReference type="NCBI Taxonomy" id="3917"/>
    <lineage>
        <taxon>Eukaryota</taxon>
        <taxon>Viridiplantae</taxon>
        <taxon>Streptophyta</taxon>
        <taxon>Embryophyta</taxon>
        <taxon>Tracheophyta</taxon>
        <taxon>Spermatophyta</taxon>
        <taxon>Magnoliopsida</taxon>
        <taxon>eudicotyledons</taxon>
        <taxon>Gunneridae</taxon>
        <taxon>Pentapetalae</taxon>
        <taxon>rosids</taxon>
        <taxon>fabids</taxon>
        <taxon>Fabales</taxon>
        <taxon>Fabaceae</taxon>
        <taxon>Papilionoideae</taxon>
        <taxon>50 kb inversion clade</taxon>
        <taxon>NPAAA clade</taxon>
        <taxon>indigoferoid/millettioid clade</taxon>
        <taxon>Phaseoleae</taxon>
        <taxon>Vigna</taxon>
    </lineage>
</organism>
<name>A0A4D6M523_VIGUN</name>